<dbReference type="PANTHER" id="PTHR45727:SF2">
    <property type="entry name" value="NPC INTRACELLULAR CHOLESTEROL TRANSPORTER 1"/>
    <property type="match status" value="1"/>
</dbReference>
<feature type="transmembrane region" description="Helical" evidence="12">
    <location>
        <begin position="680"/>
        <end position="699"/>
    </location>
</feature>
<feature type="transmembrane region" description="Helical" evidence="12">
    <location>
        <begin position="1444"/>
        <end position="1467"/>
    </location>
</feature>
<feature type="region of interest" description="Disordered" evidence="11">
    <location>
        <begin position="201"/>
        <end position="226"/>
    </location>
</feature>
<dbReference type="PANTHER" id="PTHR45727">
    <property type="entry name" value="NPC INTRACELLULAR CHOLESTEROL TRANSPORTER 1"/>
    <property type="match status" value="1"/>
</dbReference>
<evidence type="ECO:0000256" key="4">
    <source>
        <dbReference type="ARBA" id="ARBA00022692"/>
    </source>
</evidence>
<proteinExistence type="inferred from homology"/>
<keyword evidence="15" id="KW-1185">Reference proteome</keyword>
<dbReference type="GeneID" id="37021564"/>
<sequence length="1511" mass="163285">MSLLSSSQRRKGHCNMRGQCGKTSLFSPDLPCALEESKAEEPSETLRKSAVDVCGQDYAEGSLCCTQDQVDSLRQNLEQAEPLISACPACRNNFRGLFCAMTCNGDQSQFLDVVKSQKTSGGVDGDIAVKEVNFWVGDEWRESFYNSCKDVKFGPGNSFAIELLGGGAKNADQLLKYLGDERPLIGSPFQINFPHDKQKEGQNLTWASDPTSLASPPQPYNPPPRNCDDPDLLSRCACTDCPAVCAALPPAEAPRHGDMCSIPLPGGARLPCFTLLVIILYFAGVAVAVLGQNKKVKRAMIRHRNSGISVRSEGSGYERVRMGTEEGDEQPTSQQHLVGASADTSDDASNGRGRGLFSGLMGSSRSDGEASPAAAGAWALSASQPRSYTPSVILSRFFYRIGKKCASAPYLTFAIALVLIALANIGWTKFSVETDPIRLWVSPDSEARHRKTYFDEQFGPFYRTQQVFVMDETAAPLSGQRTLMEKDEWEAALQTTNPALNWQRLEWWADVEAAVRNLTTKDGISLKDVCFAPSGPGGPCVVQSVMGYFNDDLASAGLNKDNWKDALDRCALTPAECLPVFGQPLKRNIILGGLPEDSAPSNARSLVTTWVLANSLDAEVVERAHQWELALEELLFSIAGINGAPLNSLGERREVLGLVMSLNTESSLEQELSRAGNTDVLIVVLSYLVMFLYASLTLGSGGEATSDDSSYGGNQSSDARSRHSGSSVRSGFAGRILSILPGFRGRNTNSHSRNRRLAKRFLVQSKFSLGLFGILVVLASVSAAVGVWSALGVKVTLVIVEVLPFLLLAVGVDNIFLLADEMDRQNALASKANPYSRGRSSTDTGLNVGIDAVRADNVGDLDEDDEDEDEGEIAAAAAAAYGTRAPRSRSGAFNVSAAERAARTLSRVGPSILLSASVQVCAFLLGATIPMPAVRHFALYAAASMTFAALLQCTVFVAAMALDADRVEADRIDCLPCLRLPTSTPIHSTLSTSEYSGLVLGSTQGMKGEGWLGRTIRRSYAPTLIKPKVKFFVMALFAASFALSCIGVRSIKMGLDQRLALPKGSYLRDYFDAVDSFLDVGPPVYFVARDVDVTTRAGQQAICGRFTTCHPLSLANTLEGERKRPEASFIAEPASSWIDDFFQWLNPTLESCCRVKNSDPKQFCKSSDSEYDCQPCFANRTPAWNITLEGMPEGDEFMRYLHQWLISPTDAQCPLGGQAAYSASLAIDPETDRIITSHFRTFHSPLRSQADFIDALRATERISANVKEASGKASGGSIGVESLDVYAYAVYVPFFDQYLYLDRLAVQLLGGALLAIIGVTTLLLGSLRTALILALCVSNAVFCVSAVMGVLGIGLNALTLVNLGVCAAICVEFCAHVARAFMRAPGSLPRHHALAQRERDDRTWAALVDVGPSVISGITGTKLVGISVLFWAQSDILKLYYASLWFALILIGAVHGLVFLPVILSIFGGRGYASGDDEAEVSRRLRRAHDSAEFRPFAADVEAEESEDEYY</sequence>
<feature type="transmembrane region" description="Helical" evidence="12">
    <location>
        <begin position="1331"/>
        <end position="1354"/>
    </location>
</feature>
<evidence type="ECO:0000256" key="8">
    <source>
        <dbReference type="ARBA" id="ARBA00023136"/>
    </source>
</evidence>
<evidence type="ECO:0000256" key="11">
    <source>
        <dbReference type="SAM" id="MobiDB-lite"/>
    </source>
</evidence>
<dbReference type="RefSeq" id="XP_025351502.1">
    <property type="nucleotide sequence ID" value="XM_025499783.1"/>
</dbReference>
<dbReference type="InterPro" id="IPR053956">
    <property type="entry name" value="NPC1_MLD"/>
</dbReference>
<evidence type="ECO:0000259" key="13">
    <source>
        <dbReference type="PROSITE" id="PS50156"/>
    </source>
</evidence>
<organism evidence="14 15">
    <name type="scientific">Meira miltonrushii</name>
    <dbReference type="NCBI Taxonomy" id="1280837"/>
    <lineage>
        <taxon>Eukaryota</taxon>
        <taxon>Fungi</taxon>
        <taxon>Dikarya</taxon>
        <taxon>Basidiomycota</taxon>
        <taxon>Ustilaginomycotina</taxon>
        <taxon>Exobasidiomycetes</taxon>
        <taxon>Exobasidiales</taxon>
        <taxon>Brachybasidiaceae</taxon>
        <taxon>Meira</taxon>
    </lineage>
</organism>
<keyword evidence="3" id="KW-0813">Transport</keyword>
<dbReference type="Pfam" id="PF22314">
    <property type="entry name" value="NPC1_MLD"/>
    <property type="match status" value="1"/>
</dbReference>
<evidence type="ECO:0000256" key="6">
    <source>
        <dbReference type="ARBA" id="ARBA00022989"/>
    </source>
</evidence>
<feature type="compositionally biased region" description="Pro residues" evidence="11">
    <location>
        <begin position="216"/>
        <end position="225"/>
    </location>
</feature>
<dbReference type="Proteomes" id="UP000245771">
    <property type="component" value="Unassembled WGS sequence"/>
</dbReference>
<dbReference type="InParanoid" id="A0A316V0X1"/>
<evidence type="ECO:0000256" key="5">
    <source>
        <dbReference type="ARBA" id="ARBA00022729"/>
    </source>
</evidence>
<comment type="subcellular location">
    <subcellularLocation>
        <location evidence="1">Membrane</location>
        <topology evidence="1">Multi-pass membrane protein</topology>
    </subcellularLocation>
</comment>
<accession>A0A316V0X1</accession>
<feature type="transmembrane region" description="Helical" evidence="12">
    <location>
        <begin position="268"/>
        <end position="290"/>
    </location>
</feature>
<evidence type="ECO:0000256" key="3">
    <source>
        <dbReference type="ARBA" id="ARBA00022448"/>
    </source>
</evidence>
<protein>
    <recommendedName>
        <fullName evidence="13">SSD domain-containing protein</fullName>
    </recommendedName>
</protein>
<keyword evidence="7" id="KW-0445">Lipid transport</keyword>
<evidence type="ECO:0000313" key="15">
    <source>
        <dbReference type="Proteomes" id="UP000245771"/>
    </source>
</evidence>
<dbReference type="PROSITE" id="PS50156">
    <property type="entry name" value="SSD"/>
    <property type="match status" value="1"/>
</dbReference>
<dbReference type="GO" id="GO:0015918">
    <property type="term" value="P:sterol transport"/>
    <property type="evidence" value="ECO:0007669"/>
    <property type="project" value="TreeGrafter"/>
</dbReference>
<evidence type="ECO:0000256" key="10">
    <source>
        <dbReference type="ARBA" id="ARBA00023180"/>
    </source>
</evidence>
<dbReference type="InterPro" id="IPR053958">
    <property type="entry name" value="HMGCR/SNAP/NPC1-like_SSD"/>
</dbReference>
<dbReference type="Gene3D" id="1.20.1640.10">
    <property type="entry name" value="Multidrug efflux transporter AcrB transmembrane domain"/>
    <property type="match status" value="2"/>
</dbReference>
<keyword evidence="10" id="KW-0325">Glycoprotein</keyword>
<evidence type="ECO:0000256" key="12">
    <source>
        <dbReference type="SAM" id="Phobius"/>
    </source>
</evidence>
<evidence type="ECO:0000256" key="1">
    <source>
        <dbReference type="ARBA" id="ARBA00004141"/>
    </source>
</evidence>
<keyword evidence="5" id="KW-0732">Signal</keyword>
<evidence type="ECO:0000256" key="2">
    <source>
        <dbReference type="ARBA" id="ARBA00005585"/>
    </source>
</evidence>
<dbReference type="Pfam" id="PF12349">
    <property type="entry name" value="Sterol-sensing"/>
    <property type="match status" value="2"/>
</dbReference>
<keyword evidence="9" id="KW-1015">Disulfide bond</keyword>
<reference evidence="14 15" key="1">
    <citation type="journal article" date="2018" name="Mol. Biol. Evol.">
        <title>Broad Genomic Sampling Reveals a Smut Pathogenic Ancestry of the Fungal Clade Ustilaginomycotina.</title>
        <authorList>
            <person name="Kijpornyongpan T."/>
            <person name="Mondo S.J."/>
            <person name="Barry K."/>
            <person name="Sandor L."/>
            <person name="Lee J."/>
            <person name="Lipzen A."/>
            <person name="Pangilinan J."/>
            <person name="LaButti K."/>
            <person name="Hainaut M."/>
            <person name="Henrissat B."/>
            <person name="Grigoriev I.V."/>
            <person name="Spatafora J.W."/>
            <person name="Aime M.C."/>
        </authorList>
    </citation>
    <scope>NUCLEOTIDE SEQUENCE [LARGE SCALE GENOMIC DNA]</scope>
    <source>
        <strain evidence="14 15">MCA 3882</strain>
    </source>
</reference>
<dbReference type="STRING" id="1280837.A0A316V0X1"/>
<dbReference type="GO" id="GO:0016020">
    <property type="term" value="C:membrane"/>
    <property type="evidence" value="ECO:0007669"/>
    <property type="project" value="UniProtKB-SubCell"/>
</dbReference>
<keyword evidence="8 12" id="KW-0472">Membrane</keyword>
<feature type="transmembrane region" description="Helical" evidence="12">
    <location>
        <begin position="912"/>
        <end position="931"/>
    </location>
</feature>
<feature type="transmembrane region" description="Helical" evidence="12">
    <location>
        <begin position="408"/>
        <end position="427"/>
    </location>
</feature>
<feature type="transmembrane region" description="Helical" evidence="12">
    <location>
        <begin position="1304"/>
        <end position="1324"/>
    </location>
</feature>
<feature type="compositionally biased region" description="Polar residues" evidence="11">
    <location>
        <begin position="201"/>
        <end position="215"/>
    </location>
</feature>
<dbReference type="SUPFAM" id="SSF82866">
    <property type="entry name" value="Multidrug efflux transporter AcrB transmembrane domain"/>
    <property type="match status" value="2"/>
</dbReference>
<keyword evidence="4 12" id="KW-0812">Transmembrane</keyword>
<keyword evidence="6 12" id="KW-1133">Transmembrane helix</keyword>
<dbReference type="InterPro" id="IPR000731">
    <property type="entry name" value="SSD"/>
</dbReference>
<dbReference type="GO" id="GO:0032934">
    <property type="term" value="F:sterol binding"/>
    <property type="evidence" value="ECO:0007669"/>
    <property type="project" value="TreeGrafter"/>
</dbReference>
<dbReference type="EMBL" id="KZ819619">
    <property type="protein sequence ID" value="PWN31200.1"/>
    <property type="molecule type" value="Genomic_DNA"/>
</dbReference>
<dbReference type="FunFam" id="1.20.1640.10:FF:000029">
    <property type="entry name" value="Putative Patched sphingolipid transporter"/>
    <property type="match status" value="1"/>
</dbReference>
<dbReference type="Pfam" id="PF16414">
    <property type="entry name" value="NPC1_N"/>
    <property type="match status" value="1"/>
</dbReference>
<feature type="region of interest" description="Disordered" evidence="11">
    <location>
        <begin position="705"/>
        <end position="728"/>
    </location>
</feature>
<dbReference type="OrthoDB" id="6510177at2759"/>
<feature type="region of interest" description="Disordered" evidence="11">
    <location>
        <begin position="312"/>
        <end position="350"/>
    </location>
</feature>
<feature type="transmembrane region" description="Helical" evidence="12">
    <location>
        <begin position="937"/>
        <end position="962"/>
    </location>
</feature>
<feature type="domain" description="SSD" evidence="13">
    <location>
        <begin position="679"/>
        <end position="962"/>
    </location>
</feature>
<feature type="transmembrane region" description="Helical" evidence="12">
    <location>
        <begin position="1031"/>
        <end position="1051"/>
    </location>
</feature>
<evidence type="ECO:0000313" key="14">
    <source>
        <dbReference type="EMBL" id="PWN31200.1"/>
    </source>
</evidence>
<comment type="similarity">
    <text evidence="2">Belongs to the patched family.</text>
</comment>
<feature type="transmembrane region" description="Helical" evidence="12">
    <location>
        <begin position="797"/>
        <end position="819"/>
    </location>
</feature>
<evidence type="ECO:0000256" key="9">
    <source>
        <dbReference type="ARBA" id="ARBA00023157"/>
    </source>
</evidence>
<feature type="transmembrane region" description="Helical" evidence="12">
    <location>
        <begin position="1403"/>
        <end position="1432"/>
    </location>
</feature>
<evidence type="ECO:0000256" key="7">
    <source>
        <dbReference type="ARBA" id="ARBA00023055"/>
    </source>
</evidence>
<gene>
    <name evidence="14" type="ORF">FA14DRAFT_162874</name>
</gene>
<dbReference type="InterPro" id="IPR032190">
    <property type="entry name" value="NPC1_N"/>
</dbReference>
<feature type="transmembrane region" description="Helical" evidence="12">
    <location>
        <begin position="769"/>
        <end position="791"/>
    </location>
</feature>
<name>A0A316V0X1_9BASI</name>